<protein>
    <submittedName>
        <fullName evidence="2">Uncharacterized protein</fullName>
    </submittedName>
</protein>
<accession>A0ABQ8WQ84</accession>
<feature type="compositionally biased region" description="Polar residues" evidence="1">
    <location>
        <begin position="89"/>
        <end position="101"/>
    </location>
</feature>
<feature type="region of interest" description="Disordered" evidence="1">
    <location>
        <begin position="79"/>
        <end position="101"/>
    </location>
</feature>
<sequence>MDVKHAIHYVARYSMETDDLRESQVFECFEHGLDTQDTQRQPTITPKKATMTSMSLFPKSRYLHHSRCKASSLEKCPPRRSQKCLKIPQTPSINRSNEPEQ</sequence>
<comment type="caution">
    <text evidence="2">The sequence shown here is derived from an EMBL/GenBank/DDBJ whole genome shotgun (WGS) entry which is preliminary data.</text>
</comment>
<organism evidence="2 3">
    <name type="scientific">Penicillium chrysogenum</name>
    <name type="common">Penicillium notatum</name>
    <dbReference type="NCBI Taxonomy" id="5076"/>
    <lineage>
        <taxon>Eukaryota</taxon>
        <taxon>Fungi</taxon>
        <taxon>Dikarya</taxon>
        <taxon>Ascomycota</taxon>
        <taxon>Pezizomycotina</taxon>
        <taxon>Eurotiomycetes</taxon>
        <taxon>Eurotiomycetidae</taxon>
        <taxon>Eurotiales</taxon>
        <taxon>Aspergillaceae</taxon>
        <taxon>Penicillium</taxon>
        <taxon>Penicillium chrysogenum species complex</taxon>
    </lineage>
</organism>
<reference evidence="2 3" key="1">
    <citation type="journal article" date="2023" name="IMA Fungus">
        <title>Comparative genomic study of the Penicillium genus elucidates a diverse pangenome and 15 lateral gene transfer events.</title>
        <authorList>
            <person name="Petersen C."/>
            <person name="Sorensen T."/>
            <person name="Nielsen M.R."/>
            <person name="Sondergaard T.E."/>
            <person name="Sorensen J.L."/>
            <person name="Fitzpatrick D.A."/>
            <person name="Frisvad J.C."/>
            <person name="Nielsen K.L."/>
        </authorList>
    </citation>
    <scope>NUCLEOTIDE SEQUENCE [LARGE SCALE GENOMIC DNA]</scope>
    <source>
        <strain evidence="2 3">IBT 3361</strain>
    </source>
</reference>
<proteinExistence type="predicted"/>
<gene>
    <name evidence="2" type="ORF">N7505_003377</name>
</gene>
<keyword evidence="3" id="KW-1185">Reference proteome</keyword>
<evidence type="ECO:0000313" key="2">
    <source>
        <dbReference type="EMBL" id="KAJ5274832.1"/>
    </source>
</evidence>
<evidence type="ECO:0000256" key="1">
    <source>
        <dbReference type="SAM" id="MobiDB-lite"/>
    </source>
</evidence>
<dbReference type="Proteomes" id="UP001220256">
    <property type="component" value="Unassembled WGS sequence"/>
</dbReference>
<dbReference type="EMBL" id="JAPVEB010000002">
    <property type="protein sequence ID" value="KAJ5274832.1"/>
    <property type="molecule type" value="Genomic_DNA"/>
</dbReference>
<name>A0ABQ8WQ84_PENCH</name>
<evidence type="ECO:0000313" key="3">
    <source>
        <dbReference type="Proteomes" id="UP001220256"/>
    </source>
</evidence>